<sequence>MRKIVCFGEALIDFLAQPSATPGAERAFIQHAGGAPANVAVAAARLGAPTQFVGMLGRDMFGDFLLESLEGAGVGTAHIVRTDEAKTALAFVALDHEGERSFSFYRPPAADLLFRAEHFEPDCFTGAAAFHVCSNSLTEAAIADATLAGMRIARDAGTLVSMDLNLRPVLWPDGVDPRPRLWNALQTADVVKLARNELEFLAAGFGGGEDGERAVREKILEGATRWLVVTDGAAPLHWYGRDVGGVVGSGSLEGFRVRALDTTAAGDAFVGGLLFHLAGAGVDATGLPAFVGDRVAVEEALRFAAAVGALAVTRHGAFAAMPTHAQVQQLLKEQYDDVA</sequence>
<evidence type="ECO:0000313" key="7">
    <source>
        <dbReference type="EMBL" id="AWV08383.1"/>
    </source>
</evidence>
<dbReference type="GO" id="GO:0005524">
    <property type="term" value="F:ATP binding"/>
    <property type="evidence" value="ECO:0007669"/>
    <property type="project" value="UniProtKB-KW"/>
</dbReference>
<dbReference type="OrthoDB" id="9795789at2"/>
<gene>
    <name evidence="7" type="ORF">C9I47_2707</name>
</gene>
<keyword evidence="4 7" id="KW-0418">Kinase</keyword>
<dbReference type="EMBL" id="CP029843">
    <property type="protein sequence ID" value="AWV08383.1"/>
    <property type="molecule type" value="Genomic_DNA"/>
</dbReference>
<protein>
    <submittedName>
        <fullName evidence="7">Fructokinase</fullName>
    </submittedName>
</protein>
<dbReference type="InterPro" id="IPR029056">
    <property type="entry name" value="Ribokinase-like"/>
</dbReference>
<comment type="similarity">
    <text evidence="1">Belongs to the carbohydrate kinase PfkB family.</text>
</comment>
<reference evidence="7 8" key="1">
    <citation type="submission" date="2018-05" db="EMBL/GenBank/DDBJ databases">
        <title>The complete genome of Lysobacter maris HZ9B, a marine bacterium antagonistic against terrestrial plant pathogens.</title>
        <authorList>
            <person name="Zhang X.-Q."/>
        </authorList>
    </citation>
    <scope>NUCLEOTIDE SEQUENCE [LARGE SCALE GENOMIC DNA]</scope>
    <source>
        <strain evidence="7 8">HZ9B</strain>
    </source>
</reference>
<dbReference type="KEGG" id="lmb:C9I47_2707"/>
<proteinExistence type="inferred from homology"/>
<evidence type="ECO:0000256" key="1">
    <source>
        <dbReference type="ARBA" id="ARBA00010688"/>
    </source>
</evidence>
<dbReference type="Gene3D" id="3.40.1190.20">
    <property type="match status" value="1"/>
</dbReference>
<dbReference type="GO" id="GO:0016301">
    <property type="term" value="F:kinase activity"/>
    <property type="evidence" value="ECO:0007669"/>
    <property type="project" value="UniProtKB-KW"/>
</dbReference>
<keyword evidence="8" id="KW-1185">Reference proteome</keyword>
<dbReference type="Proteomes" id="UP000249447">
    <property type="component" value="Chromosome"/>
</dbReference>
<evidence type="ECO:0000256" key="2">
    <source>
        <dbReference type="ARBA" id="ARBA00022679"/>
    </source>
</evidence>
<dbReference type="InterPro" id="IPR011611">
    <property type="entry name" value="PfkB_dom"/>
</dbReference>
<evidence type="ECO:0000256" key="4">
    <source>
        <dbReference type="ARBA" id="ARBA00022777"/>
    </source>
</evidence>
<dbReference type="PANTHER" id="PTHR43085">
    <property type="entry name" value="HEXOKINASE FAMILY MEMBER"/>
    <property type="match status" value="1"/>
</dbReference>
<dbReference type="Pfam" id="PF00294">
    <property type="entry name" value="PfkB"/>
    <property type="match status" value="1"/>
</dbReference>
<keyword evidence="3" id="KW-0547">Nucleotide-binding</keyword>
<dbReference type="InterPro" id="IPR002173">
    <property type="entry name" value="Carboh/pur_kinase_PfkB_CS"/>
</dbReference>
<accession>A0A2U9T757</accession>
<dbReference type="SUPFAM" id="SSF53613">
    <property type="entry name" value="Ribokinase-like"/>
    <property type="match status" value="1"/>
</dbReference>
<evidence type="ECO:0000256" key="3">
    <source>
        <dbReference type="ARBA" id="ARBA00022741"/>
    </source>
</evidence>
<name>A0A2U9T757_9GAMM</name>
<dbReference type="InterPro" id="IPR050306">
    <property type="entry name" value="PfkB_Carbo_kinase"/>
</dbReference>
<evidence type="ECO:0000313" key="8">
    <source>
        <dbReference type="Proteomes" id="UP000249447"/>
    </source>
</evidence>
<dbReference type="AlphaFoldDB" id="A0A2U9T757"/>
<dbReference type="RefSeq" id="WP_111267420.1">
    <property type="nucleotide sequence ID" value="NZ_CP029843.1"/>
</dbReference>
<dbReference type="CDD" id="cd01167">
    <property type="entry name" value="bac_FRK"/>
    <property type="match status" value="1"/>
</dbReference>
<keyword evidence="5" id="KW-0067">ATP-binding</keyword>
<evidence type="ECO:0000259" key="6">
    <source>
        <dbReference type="Pfam" id="PF00294"/>
    </source>
</evidence>
<dbReference type="PROSITE" id="PS00584">
    <property type="entry name" value="PFKB_KINASES_2"/>
    <property type="match status" value="1"/>
</dbReference>
<dbReference type="PANTHER" id="PTHR43085:SF1">
    <property type="entry name" value="PSEUDOURIDINE KINASE-RELATED"/>
    <property type="match status" value="1"/>
</dbReference>
<keyword evidence="2" id="KW-0808">Transferase</keyword>
<feature type="domain" description="Carbohydrate kinase PfkB" evidence="6">
    <location>
        <begin position="1"/>
        <end position="323"/>
    </location>
</feature>
<evidence type="ECO:0000256" key="5">
    <source>
        <dbReference type="ARBA" id="ARBA00022840"/>
    </source>
</evidence>
<organism evidence="7 8">
    <name type="scientific">Marilutibacter maris</name>
    <dbReference type="NCBI Taxonomy" id="1605891"/>
    <lineage>
        <taxon>Bacteria</taxon>
        <taxon>Pseudomonadati</taxon>
        <taxon>Pseudomonadota</taxon>
        <taxon>Gammaproteobacteria</taxon>
        <taxon>Lysobacterales</taxon>
        <taxon>Lysobacteraceae</taxon>
        <taxon>Marilutibacter</taxon>
    </lineage>
</organism>